<organism evidence="1 2">
    <name type="scientific">Corallococcus praedator</name>
    <dbReference type="NCBI Taxonomy" id="2316724"/>
    <lineage>
        <taxon>Bacteria</taxon>
        <taxon>Pseudomonadati</taxon>
        <taxon>Myxococcota</taxon>
        <taxon>Myxococcia</taxon>
        <taxon>Myxococcales</taxon>
        <taxon>Cystobacterineae</taxon>
        <taxon>Myxococcaceae</taxon>
        <taxon>Corallococcus</taxon>
    </lineage>
</organism>
<dbReference type="EMBL" id="RAWI01000066">
    <property type="protein sequence ID" value="RKI11066.1"/>
    <property type="molecule type" value="Genomic_DNA"/>
</dbReference>
<evidence type="ECO:0008006" key="3">
    <source>
        <dbReference type="Google" id="ProtNLM"/>
    </source>
</evidence>
<dbReference type="Proteomes" id="UP000278907">
    <property type="component" value="Unassembled WGS sequence"/>
</dbReference>
<name>A0ABX9QMJ8_9BACT</name>
<accession>A0ABX9QMJ8</accession>
<dbReference type="PROSITE" id="PS51257">
    <property type="entry name" value="PROKAR_LIPOPROTEIN"/>
    <property type="match status" value="1"/>
</dbReference>
<evidence type="ECO:0000313" key="2">
    <source>
        <dbReference type="Proteomes" id="UP000278907"/>
    </source>
</evidence>
<evidence type="ECO:0000313" key="1">
    <source>
        <dbReference type="EMBL" id="RKI11066.1"/>
    </source>
</evidence>
<gene>
    <name evidence="1" type="ORF">D7Y13_11660</name>
</gene>
<reference evidence="1 2" key="1">
    <citation type="submission" date="2018-09" db="EMBL/GenBank/DDBJ databases">
        <authorList>
            <person name="Livingstone P.G."/>
            <person name="Whitworth D.E."/>
        </authorList>
    </citation>
    <scope>NUCLEOTIDE SEQUENCE [LARGE SCALE GENOMIC DNA]</scope>
    <source>
        <strain evidence="1 2">CA031B</strain>
    </source>
</reference>
<proteinExistence type="predicted"/>
<sequence>MFLRGLAMFAVVSVFGMGCGGAEVTEGAESGESLGQDSAELINSCETLQTRRCSPGAETGCQFANGTFGECFCQEIPFNKWVCLSN</sequence>
<comment type="caution">
    <text evidence="1">The sequence shown here is derived from an EMBL/GenBank/DDBJ whole genome shotgun (WGS) entry which is preliminary data.</text>
</comment>
<protein>
    <recommendedName>
        <fullName evidence="3">Lipoprotein</fullName>
    </recommendedName>
</protein>
<keyword evidence="2" id="KW-1185">Reference proteome</keyword>